<keyword evidence="2" id="KW-1003">Cell membrane</keyword>
<feature type="transmembrane region" description="Helical" evidence="6">
    <location>
        <begin position="80"/>
        <end position="106"/>
    </location>
</feature>
<dbReference type="AlphaFoldDB" id="A0A073IZI2"/>
<evidence type="ECO:0000256" key="3">
    <source>
        <dbReference type="ARBA" id="ARBA00022692"/>
    </source>
</evidence>
<evidence type="ECO:0000256" key="1">
    <source>
        <dbReference type="ARBA" id="ARBA00004651"/>
    </source>
</evidence>
<name>A0A073IZI2_9RHOB</name>
<dbReference type="EMBL" id="JAMD01000009">
    <property type="protein sequence ID" value="KEJ94866.1"/>
    <property type="molecule type" value="Genomic_DNA"/>
</dbReference>
<reference evidence="7 8" key="1">
    <citation type="submission" date="2014-01" db="EMBL/GenBank/DDBJ databases">
        <title>Sulfitobacter sp. H3 (MCCC 1A00686) Genome Sequencing.</title>
        <authorList>
            <person name="Lai Q."/>
            <person name="Hong Z."/>
        </authorList>
    </citation>
    <scope>NUCLEOTIDE SEQUENCE [LARGE SCALE GENOMIC DNA]</scope>
    <source>
        <strain evidence="7 8">H3</strain>
    </source>
</reference>
<dbReference type="Pfam" id="PF02653">
    <property type="entry name" value="BPD_transp_2"/>
    <property type="match status" value="1"/>
</dbReference>
<evidence type="ECO:0000256" key="5">
    <source>
        <dbReference type="ARBA" id="ARBA00023136"/>
    </source>
</evidence>
<feature type="transmembrane region" description="Helical" evidence="6">
    <location>
        <begin position="163"/>
        <end position="181"/>
    </location>
</feature>
<feature type="transmembrane region" description="Helical" evidence="6">
    <location>
        <begin position="285"/>
        <end position="309"/>
    </location>
</feature>
<comment type="subcellular location">
    <subcellularLocation>
        <location evidence="1">Cell membrane</location>
        <topology evidence="1">Multi-pass membrane protein</topology>
    </subcellularLocation>
</comment>
<organism evidence="7 8">
    <name type="scientific">Pseudosulfitobacter pseudonitzschiae</name>
    <dbReference type="NCBI Taxonomy" id="1402135"/>
    <lineage>
        <taxon>Bacteria</taxon>
        <taxon>Pseudomonadati</taxon>
        <taxon>Pseudomonadota</taxon>
        <taxon>Alphaproteobacteria</taxon>
        <taxon>Rhodobacterales</taxon>
        <taxon>Roseobacteraceae</taxon>
        <taxon>Pseudosulfitobacter</taxon>
    </lineage>
</organism>
<dbReference type="GeneID" id="68868444"/>
<keyword evidence="8" id="KW-1185">Reference proteome</keyword>
<dbReference type="InterPro" id="IPR001851">
    <property type="entry name" value="ABC_transp_permease"/>
</dbReference>
<keyword evidence="4 6" id="KW-1133">Transmembrane helix</keyword>
<dbReference type="RefSeq" id="WP_051694548.1">
    <property type="nucleotide sequence ID" value="NZ_CP054599.1"/>
</dbReference>
<dbReference type="OrthoDB" id="9804361at2"/>
<protein>
    <recommendedName>
        <fullName evidence="9">Branched-chain amino acid ABC transporter permease</fullName>
    </recommendedName>
</protein>
<evidence type="ECO:0000256" key="6">
    <source>
        <dbReference type="SAM" id="Phobius"/>
    </source>
</evidence>
<evidence type="ECO:0000313" key="7">
    <source>
        <dbReference type="EMBL" id="KEJ94866.1"/>
    </source>
</evidence>
<sequence length="408" mass="43840">MARTLYCIAGIALLAALPLVLTSNYAMALMCQIGVSIVFALSYNLLMGETGMLSFGHAVYYGTGAFTVIHYMAQVNEGQLAFPIAVLPVFGGIAALILGLAFGAVVTRRAGIAFAMITLGLGEVAIAASHMFHGPFGGEAGKSADRTIGPTFAGLDFGPTNELYWLVLAWVLASVGLMYFLTRTPLGRIANAVRDNAERVAYLRFNPRLVRLIMYAFSAFFAGIAGGLSAIIFEIVTFEVFSLNTSSMVVLATFIGGTGNFLGPVLGATLVTWLQSSLSQFTDAWILYLGLFFMFMVSFAPEGLIGLLHKILRPKAGFKRRLLLRQATARAIRLIPFGVGGVAIVELTYRISPISTRSTDFVIAGHHFDAQTPLPWLLSAAMLLLGLVVLLRRPRAAEARAKAKGQRT</sequence>
<comment type="caution">
    <text evidence="7">The sequence shown here is derived from an EMBL/GenBank/DDBJ whole genome shotgun (WGS) entry which is preliminary data.</text>
</comment>
<evidence type="ECO:0000256" key="4">
    <source>
        <dbReference type="ARBA" id="ARBA00022989"/>
    </source>
</evidence>
<dbReference type="PANTHER" id="PTHR30482">
    <property type="entry name" value="HIGH-AFFINITY BRANCHED-CHAIN AMINO ACID TRANSPORT SYSTEM PERMEASE"/>
    <property type="match status" value="1"/>
</dbReference>
<feature type="transmembrane region" description="Helical" evidence="6">
    <location>
        <begin position="212"/>
        <end position="236"/>
    </location>
</feature>
<feature type="transmembrane region" description="Helical" evidence="6">
    <location>
        <begin position="248"/>
        <end position="273"/>
    </location>
</feature>
<feature type="transmembrane region" description="Helical" evidence="6">
    <location>
        <begin position="372"/>
        <end position="391"/>
    </location>
</feature>
<dbReference type="PANTHER" id="PTHR30482:SF17">
    <property type="entry name" value="ABC TRANSPORTER ATP-BINDING PROTEIN"/>
    <property type="match status" value="1"/>
</dbReference>
<feature type="transmembrane region" description="Helical" evidence="6">
    <location>
        <begin position="330"/>
        <end position="352"/>
    </location>
</feature>
<evidence type="ECO:0008006" key="9">
    <source>
        <dbReference type="Google" id="ProtNLM"/>
    </source>
</evidence>
<dbReference type="Proteomes" id="UP000027746">
    <property type="component" value="Unassembled WGS sequence"/>
</dbReference>
<keyword evidence="3 6" id="KW-0812">Transmembrane</keyword>
<accession>A0A073IZI2</accession>
<dbReference type="InterPro" id="IPR043428">
    <property type="entry name" value="LivM-like"/>
</dbReference>
<evidence type="ECO:0000313" key="8">
    <source>
        <dbReference type="Proteomes" id="UP000027746"/>
    </source>
</evidence>
<dbReference type="GO" id="GO:0015658">
    <property type="term" value="F:branched-chain amino acid transmembrane transporter activity"/>
    <property type="evidence" value="ECO:0007669"/>
    <property type="project" value="InterPro"/>
</dbReference>
<keyword evidence="5 6" id="KW-0472">Membrane</keyword>
<dbReference type="GO" id="GO:0005886">
    <property type="term" value="C:plasma membrane"/>
    <property type="evidence" value="ECO:0007669"/>
    <property type="project" value="UniProtKB-SubCell"/>
</dbReference>
<proteinExistence type="predicted"/>
<gene>
    <name evidence="7" type="ORF">SUH3_24105</name>
</gene>
<feature type="transmembrane region" description="Helical" evidence="6">
    <location>
        <begin position="50"/>
        <end position="73"/>
    </location>
</feature>
<evidence type="ECO:0000256" key="2">
    <source>
        <dbReference type="ARBA" id="ARBA00022475"/>
    </source>
</evidence>
<dbReference type="CDD" id="cd06581">
    <property type="entry name" value="TM_PBP1_LivM_like"/>
    <property type="match status" value="1"/>
</dbReference>